<reference evidence="1 3" key="2">
    <citation type="journal article" date="2014" name="BMC Genomics">
        <title>An improved genome release (version Mt4.0) for the model legume Medicago truncatula.</title>
        <authorList>
            <person name="Tang H."/>
            <person name="Krishnakumar V."/>
            <person name="Bidwell S."/>
            <person name="Rosen B."/>
            <person name="Chan A."/>
            <person name="Zhou S."/>
            <person name="Gentzbittel L."/>
            <person name="Childs K.L."/>
            <person name="Yandell M."/>
            <person name="Gundlach H."/>
            <person name="Mayer K.F."/>
            <person name="Schwartz D.C."/>
            <person name="Town C.D."/>
        </authorList>
    </citation>
    <scope>GENOME REANNOTATION</scope>
    <source>
        <strain evidence="1">A17</strain>
        <strain evidence="2 3">cv. Jemalong A17</strain>
    </source>
</reference>
<dbReference type="EMBL" id="CM001218">
    <property type="protein sequence ID" value="KEH37712.1"/>
    <property type="molecule type" value="Genomic_DNA"/>
</dbReference>
<keyword evidence="1" id="KW-0378">Hydrolase</keyword>
<dbReference type="EnsemblPlants" id="KEH37712">
    <property type="protein sequence ID" value="KEH37712"/>
    <property type="gene ID" value="MTR_2g045880"/>
</dbReference>
<accession>A0A072V7A6</accession>
<name>A0A072V7A6_MEDTR</name>
<keyword evidence="1" id="KW-0067">ATP-binding</keyword>
<dbReference type="GO" id="GO:0004386">
    <property type="term" value="F:helicase activity"/>
    <property type="evidence" value="ECO:0007669"/>
    <property type="project" value="UniProtKB-KW"/>
</dbReference>
<reference evidence="1 3" key="1">
    <citation type="journal article" date="2011" name="Nature">
        <title>The Medicago genome provides insight into the evolution of rhizobial symbioses.</title>
        <authorList>
            <person name="Young N.D."/>
            <person name="Debelle F."/>
            <person name="Oldroyd G.E."/>
            <person name="Geurts R."/>
            <person name="Cannon S.B."/>
            <person name="Udvardi M.K."/>
            <person name="Benedito V.A."/>
            <person name="Mayer K.F."/>
            <person name="Gouzy J."/>
            <person name="Schoof H."/>
            <person name="Van de Peer Y."/>
            <person name="Proost S."/>
            <person name="Cook D.R."/>
            <person name="Meyers B.C."/>
            <person name="Spannagl M."/>
            <person name="Cheung F."/>
            <person name="De Mita S."/>
            <person name="Krishnakumar V."/>
            <person name="Gundlach H."/>
            <person name="Zhou S."/>
            <person name="Mudge J."/>
            <person name="Bharti A.K."/>
            <person name="Murray J.D."/>
            <person name="Naoumkina M.A."/>
            <person name="Rosen B."/>
            <person name="Silverstein K.A."/>
            <person name="Tang H."/>
            <person name="Rombauts S."/>
            <person name="Zhao P.X."/>
            <person name="Zhou P."/>
            <person name="Barbe V."/>
            <person name="Bardou P."/>
            <person name="Bechner M."/>
            <person name="Bellec A."/>
            <person name="Berger A."/>
            <person name="Berges H."/>
            <person name="Bidwell S."/>
            <person name="Bisseling T."/>
            <person name="Choisne N."/>
            <person name="Couloux A."/>
            <person name="Denny R."/>
            <person name="Deshpande S."/>
            <person name="Dai X."/>
            <person name="Doyle J.J."/>
            <person name="Dudez A.M."/>
            <person name="Farmer A.D."/>
            <person name="Fouteau S."/>
            <person name="Franken C."/>
            <person name="Gibelin C."/>
            <person name="Gish J."/>
            <person name="Goldstein S."/>
            <person name="Gonzalez A.J."/>
            <person name="Green P.J."/>
            <person name="Hallab A."/>
            <person name="Hartog M."/>
            <person name="Hua A."/>
            <person name="Humphray S.J."/>
            <person name="Jeong D.H."/>
            <person name="Jing Y."/>
            <person name="Jocker A."/>
            <person name="Kenton S.M."/>
            <person name="Kim D.J."/>
            <person name="Klee K."/>
            <person name="Lai H."/>
            <person name="Lang C."/>
            <person name="Lin S."/>
            <person name="Macmil S.L."/>
            <person name="Magdelenat G."/>
            <person name="Matthews L."/>
            <person name="McCorrison J."/>
            <person name="Monaghan E.L."/>
            <person name="Mun J.H."/>
            <person name="Najar F.Z."/>
            <person name="Nicholson C."/>
            <person name="Noirot C."/>
            <person name="O'Bleness M."/>
            <person name="Paule C.R."/>
            <person name="Poulain J."/>
            <person name="Prion F."/>
            <person name="Qin B."/>
            <person name="Qu C."/>
            <person name="Retzel E.F."/>
            <person name="Riddle C."/>
            <person name="Sallet E."/>
            <person name="Samain S."/>
            <person name="Samson N."/>
            <person name="Sanders I."/>
            <person name="Saurat O."/>
            <person name="Scarpelli C."/>
            <person name="Schiex T."/>
            <person name="Segurens B."/>
            <person name="Severin A.J."/>
            <person name="Sherrier D.J."/>
            <person name="Shi R."/>
            <person name="Sims S."/>
            <person name="Singer S.R."/>
            <person name="Sinharoy S."/>
            <person name="Sterck L."/>
            <person name="Viollet A."/>
            <person name="Wang B.B."/>
            <person name="Wang K."/>
            <person name="Wang M."/>
            <person name="Wang X."/>
            <person name="Warfsmann J."/>
            <person name="Weissenbach J."/>
            <person name="White D.D."/>
            <person name="White J.D."/>
            <person name="Wiley G.B."/>
            <person name="Wincker P."/>
            <person name="Xing Y."/>
            <person name="Yang L."/>
            <person name="Yao Z."/>
            <person name="Ying F."/>
            <person name="Zhai J."/>
            <person name="Zhou L."/>
            <person name="Zuber A."/>
            <person name="Denarie J."/>
            <person name="Dixon R.A."/>
            <person name="May G.D."/>
            <person name="Schwartz D.C."/>
            <person name="Rogers J."/>
            <person name="Quetier F."/>
            <person name="Town C.D."/>
            <person name="Roe B.A."/>
        </authorList>
    </citation>
    <scope>NUCLEOTIDE SEQUENCE [LARGE SCALE GENOMIC DNA]</scope>
    <source>
        <strain evidence="1">A17</strain>
        <strain evidence="2 3">cv. Jemalong A17</strain>
    </source>
</reference>
<evidence type="ECO:0000313" key="3">
    <source>
        <dbReference type="Proteomes" id="UP000002051"/>
    </source>
</evidence>
<keyword evidence="3" id="KW-1185">Reference proteome</keyword>
<proteinExistence type="predicted"/>
<dbReference type="HOGENOM" id="CLU_2430361_0_0_1"/>
<organism evidence="1 3">
    <name type="scientific">Medicago truncatula</name>
    <name type="common">Barrel medic</name>
    <name type="synonym">Medicago tribuloides</name>
    <dbReference type="NCBI Taxonomy" id="3880"/>
    <lineage>
        <taxon>Eukaryota</taxon>
        <taxon>Viridiplantae</taxon>
        <taxon>Streptophyta</taxon>
        <taxon>Embryophyta</taxon>
        <taxon>Tracheophyta</taxon>
        <taxon>Spermatophyta</taxon>
        <taxon>Magnoliopsida</taxon>
        <taxon>eudicotyledons</taxon>
        <taxon>Gunneridae</taxon>
        <taxon>Pentapetalae</taxon>
        <taxon>rosids</taxon>
        <taxon>fabids</taxon>
        <taxon>Fabales</taxon>
        <taxon>Fabaceae</taxon>
        <taxon>Papilionoideae</taxon>
        <taxon>50 kb inversion clade</taxon>
        <taxon>NPAAA clade</taxon>
        <taxon>Hologalegina</taxon>
        <taxon>IRL clade</taxon>
        <taxon>Trifolieae</taxon>
        <taxon>Medicago</taxon>
    </lineage>
</organism>
<evidence type="ECO:0000313" key="2">
    <source>
        <dbReference type="EnsemblPlants" id="KEH37712"/>
    </source>
</evidence>
<keyword evidence="1" id="KW-0347">Helicase</keyword>
<dbReference type="Proteomes" id="UP000002051">
    <property type="component" value="Chromosome 2"/>
</dbReference>
<reference evidence="2" key="3">
    <citation type="submission" date="2015-04" db="UniProtKB">
        <authorList>
            <consortium name="EnsemblPlants"/>
        </authorList>
    </citation>
    <scope>IDENTIFICATION</scope>
    <source>
        <strain evidence="2">cv. Jemalong A17</strain>
    </source>
</reference>
<protein>
    <submittedName>
        <fullName evidence="1">PIF1-like helicase</fullName>
    </submittedName>
</protein>
<sequence length="91" mass="10541">MCLRASTVRAKQDEIRKFVDWMLSIGHGIGSTNKSGEINVLIPDELLIKDSFDPLRFRVDFVYLDFFQNMKISDFSNRGGYLLPHWTQLST</sequence>
<keyword evidence="1" id="KW-0547">Nucleotide-binding</keyword>
<dbReference type="AlphaFoldDB" id="A0A072V7A6"/>
<gene>
    <name evidence="1" type="ordered locus">MTR_2g045880</name>
</gene>
<evidence type="ECO:0000313" key="1">
    <source>
        <dbReference type="EMBL" id="KEH37712.1"/>
    </source>
</evidence>